<dbReference type="EnsemblBacteria" id="CAP15399">
    <property type="protein sequence ID" value="CAP15399"/>
    <property type="gene ID" value="OE_6315F"/>
</dbReference>
<sequence>MSGDHEYVRRTSFETGTIDDMSVAEDHVALLAESTVYLVGEDHDQIALDERGEYVALNDKLFVYTDGRVEAYALSGTRLWSADVDDVNALAAPNDSDVVVVLTDDERLVGLDAAAGHERFAHDRPDADVATTPEIVCADESLVVAAWSFLSILSPEGETKLRTTLDGAIHGLGVVGDTVVCVMKDDRLLGIDAESGDEQWCHDWDVDRIDPFGRGELLVRTGEGIRAVTPSGDWTSLDLNDGLPVAAASGDPVCVIDGSLVNVYGKVTPGEATVTASVPADAVESTGSSVPVEVENVGDTMTVATVAVEAAGATVPAEPERLTLAPGESERIRVRLVDVEAESVDFAVRVDGDREEEATLPVAGDVSALAVTASPAAVDGDGWLVDVVIDNDADIPIRGVEVSPSGRTRDVLEPGEQWTVTVPLPADDPIVVAAADAERHLDVSVPEHPIDADVRFDDGLILVAVSNDSPAYVTDTVTLSSAALPRDLELEFEGGNGSQLVVAVPPVDAGDVEVSLTSQLLSWTGTVSVPQSAVVGGRDDGVTEQPDQPPRQIPGGQPTNSDAGNPSVADARDEASSDEAYALELDRRFDPEDASVGGLQFEYVDVTNTGDQPKEVAVEAADSPDVTVVVGPGETTSFVRAHAFTSETVEIPSVSVESEDGRRTAPAVEPSVETPEWYCIAGATTTSDGPHLQLKFVNQSRTRVSVSNLSLRSLSFAGPPDQFEVQPRSTEKKMLPLADPAGGRPALLSFDVGADVSSSSEYQTLVHVPDQNRHGLAHVDLVVDEETVLDTAGGTIVVRLRNDGSAALTDLSVAADGDQVQTMLYDSLAVESLAPGESVRHYVDVGNVEDRLNVPLELSTADGTTEVTKLVADRADEAAVRIDRPSLGNSGAAEISVPDRISTGFEAENAE</sequence>
<name>B0R994_HALS3</name>
<dbReference type="Proteomes" id="UP000001321">
    <property type="component" value="Plasmid PHS2"/>
</dbReference>
<evidence type="ECO:0000256" key="1">
    <source>
        <dbReference type="SAM" id="MobiDB-lite"/>
    </source>
</evidence>
<dbReference type="HOGENOM" id="CLU_319030_0_0_2"/>
<feature type="domain" description="Pyrrolo-quinoline quinone repeat" evidence="2">
    <location>
        <begin position="155"/>
        <end position="242"/>
    </location>
</feature>
<dbReference type="RefSeq" id="WP_012289790.1">
    <property type="nucleotide sequence ID" value="NC_010369.1"/>
</dbReference>
<evidence type="ECO:0000313" key="3">
    <source>
        <dbReference type="EMBL" id="CAP15399.1"/>
    </source>
</evidence>
<dbReference type="Gene3D" id="2.130.10.10">
    <property type="entry name" value="YVTN repeat-like/Quinoprotein amine dehydrogenase"/>
    <property type="match status" value="1"/>
</dbReference>
<keyword evidence="3" id="KW-0614">Plasmid</keyword>
<dbReference type="Pfam" id="PF13360">
    <property type="entry name" value="PQQ_2"/>
    <property type="match status" value="2"/>
</dbReference>
<dbReference type="InterPro" id="IPR015943">
    <property type="entry name" value="WD40/YVTN_repeat-like_dom_sf"/>
</dbReference>
<evidence type="ECO:0000313" key="4">
    <source>
        <dbReference type="Proteomes" id="UP000001321"/>
    </source>
</evidence>
<dbReference type="GeneID" id="5955202"/>
<dbReference type="KEGG" id="hsl:OE_6315F"/>
<evidence type="ECO:0000259" key="2">
    <source>
        <dbReference type="Pfam" id="PF13360"/>
    </source>
</evidence>
<feature type="region of interest" description="Disordered" evidence="1">
    <location>
        <begin position="887"/>
        <end position="911"/>
    </location>
</feature>
<proteinExistence type="predicted"/>
<reference evidence="3 4" key="1">
    <citation type="journal article" date="2008" name="Genomics">
        <title>Evolution in the laboratory: the genome of Halobacterium salinarum strain R1 compared to that of strain NRC-1.</title>
        <authorList>
            <person name="Pfeiffer F."/>
            <person name="Schuster S.C."/>
            <person name="Broicher A."/>
            <person name="Falb M."/>
            <person name="Palm P."/>
            <person name="Rodewald K."/>
            <person name="Ruepp A."/>
            <person name="Soppa J."/>
            <person name="Tittor J."/>
            <person name="Oesterhelt D."/>
        </authorList>
    </citation>
    <scope>NUCLEOTIDE SEQUENCE [LARGE SCALE GENOMIC DNA]</scope>
    <source>
        <strain evidence="4">ATCC 29341 / DSM 671 / R1</strain>
        <plasmid evidence="4">Plasmid PHS2</plasmid>
    </source>
</reference>
<dbReference type="SUPFAM" id="SSF50998">
    <property type="entry name" value="Quinoprotein alcohol dehydrogenase-like"/>
    <property type="match status" value="1"/>
</dbReference>
<organism evidence="3 4">
    <name type="scientific">Halobacterium salinarum (strain ATCC 29341 / DSM 671 / R1)</name>
    <dbReference type="NCBI Taxonomy" id="478009"/>
    <lineage>
        <taxon>Archaea</taxon>
        <taxon>Methanobacteriati</taxon>
        <taxon>Methanobacteriota</taxon>
        <taxon>Stenosarchaea group</taxon>
        <taxon>Halobacteria</taxon>
        <taxon>Halobacteriales</taxon>
        <taxon>Halobacteriaceae</taxon>
        <taxon>Halobacterium</taxon>
        <taxon>Halobacterium salinarum NRC-34001</taxon>
    </lineage>
</organism>
<dbReference type="AlphaFoldDB" id="B0R994"/>
<gene>
    <name evidence="3" type="ordered locus">OE_6315F</name>
</gene>
<feature type="region of interest" description="Disordered" evidence="1">
    <location>
        <begin position="532"/>
        <end position="576"/>
    </location>
</feature>
<accession>B0R994</accession>
<dbReference type="InterPro" id="IPR002372">
    <property type="entry name" value="PQQ_rpt_dom"/>
</dbReference>
<dbReference type="InterPro" id="IPR011047">
    <property type="entry name" value="Quinoprotein_ADH-like_sf"/>
</dbReference>
<geneLocation type="plasmid" evidence="3 4">
    <name>PHS2</name>
</geneLocation>
<dbReference type="EMBL" id="AM774417">
    <property type="protein sequence ID" value="CAP15399.1"/>
    <property type="molecule type" value="Genomic_DNA"/>
</dbReference>
<feature type="domain" description="Pyrrolo-quinoline quinone repeat" evidence="2">
    <location>
        <begin position="66"/>
        <end position="138"/>
    </location>
</feature>
<protein>
    <submittedName>
        <fullName evidence="3">PQQ repeat protein</fullName>
    </submittedName>
</protein>